<keyword evidence="2" id="KW-1185">Reference proteome</keyword>
<dbReference type="RefSeq" id="WP_251812406.1">
    <property type="nucleotide sequence ID" value="NZ_CP101527.1"/>
</dbReference>
<evidence type="ECO:0000313" key="1">
    <source>
        <dbReference type="EMBL" id="UZW76654.1"/>
    </source>
</evidence>
<dbReference type="Proteomes" id="UP001164472">
    <property type="component" value="Chromosome"/>
</dbReference>
<gene>
    <name evidence="1" type="ORF">NNL22_08755</name>
</gene>
<reference evidence="1" key="1">
    <citation type="submission" date="2022-07" db="EMBL/GenBank/DDBJ databases">
        <title>Alkalimarinus sp. nov., isolated from gut of a Alitta virens.</title>
        <authorList>
            <person name="Yang A.I."/>
            <person name="Shin N.-R."/>
        </authorList>
    </citation>
    <scope>NUCLEOTIDE SEQUENCE</scope>
    <source>
        <strain evidence="1">FA028</strain>
    </source>
</reference>
<protein>
    <submittedName>
        <fullName evidence="1">Uncharacterized protein</fullName>
    </submittedName>
</protein>
<name>A0A9E8KR64_9ALTE</name>
<dbReference type="KEGG" id="asem:NNL22_08755"/>
<accession>A0A9E8KR64</accession>
<dbReference type="AlphaFoldDB" id="A0A9E8KR64"/>
<sequence>MSGNPTNREPQFIDIESSSYDEECFPTCIAWSLPDGQIKNVLVMPDEDWSPQDSPLDEETLQHLYDHGVSGIDIIREMNQDLDGKPVYIDGIDYDTDLLEQLYDTFDEEPTFELTPVTSLLTSKGFEEIMDSKNLIMQENNLNIKHAEHNVLALLILARENGLM</sequence>
<evidence type="ECO:0000313" key="2">
    <source>
        <dbReference type="Proteomes" id="UP001164472"/>
    </source>
</evidence>
<organism evidence="1 2">
    <name type="scientific">Alkalimarinus sediminis</name>
    <dbReference type="NCBI Taxonomy" id="1632866"/>
    <lineage>
        <taxon>Bacteria</taxon>
        <taxon>Pseudomonadati</taxon>
        <taxon>Pseudomonadota</taxon>
        <taxon>Gammaproteobacteria</taxon>
        <taxon>Alteromonadales</taxon>
        <taxon>Alteromonadaceae</taxon>
        <taxon>Alkalimarinus</taxon>
    </lineage>
</organism>
<dbReference type="EMBL" id="CP101527">
    <property type="protein sequence ID" value="UZW76654.1"/>
    <property type="molecule type" value="Genomic_DNA"/>
</dbReference>
<proteinExistence type="predicted"/>